<evidence type="ECO:0000259" key="1">
    <source>
        <dbReference type="Pfam" id="PF02954"/>
    </source>
</evidence>
<name>A0ABW5JP52_9FLAO</name>
<protein>
    <submittedName>
        <fullName evidence="2">Helix-turn-helix domain-containing protein</fullName>
    </submittedName>
</protein>
<sequence>MQNNVSNPNKGTLPEPGAMSMDEIEKAMIIKTLTYYNQNISQVAKALGLSRGALYRRFEKYGIDISKNTFD</sequence>
<dbReference type="PRINTS" id="PR01590">
    <property type="entry name" value="HTHFIS"/>
</dbReference>
<dbReference type="Proteomes" id="UP001597441">
    <property type="component" value="Unassembled WGS sequence"/>
</dbReference>
<organism evidence="2 3">
    <name type="scientific">Gelatiniphilus marinus</name>
    <dbReference type="NCBI Taxonomy" id="1759464"/>
    <lineage>
        <taxon>Bacteria</taxon>
        <taxon>Pseudomonadati</taxon>
        <taxon>Bacteroidota</taxon>
        <taxon>Flavobacteriia</taxon>
        <taxon>Flavobacteriales</taxon>
        <taxon>Flavobacteriaceae</taxon>
        <taxon>Gelatiniphilus</taxon>
    </lineage>
</organism>
<dbReference type="EMBL" id="JBHULK010000001">
    <property type="protein sequence ID" value="MFD2533915.1"/>
    <property type="molecule type" value="Genomic_DNA"/>
</dbReference>
<dbReference type="RefSeq" id="WP_388013442.1">
    <property type="nucleotide sequence ID" value="NZ_JBHUDT010000001.1"/>
</dbReference>
<dbReference type="Pfam" id="PF02954">
    <property type="entry name" value="HTH_8"/>
    <property type="match status" value="1"/>
</dbReference>
<dbReference type="InterPro" id="IPR009057">
    <property type="entry name" value="Homeodomain-like_sf"/>
</dbReference>
<comment type="caution">
    <text evidence="2">The sequence shown here is derived from an EMBL/GenBank/DDBJ whole genome shotgun (WGS) entry which is preliminary data.</text>
</comment>
<feature type="domain" description="DNA binding HTH" evidence="1">
    <location>
        <begin position="21"/>
        <end position="61"/>
    </location>
</feature>
<dbReference type="InterPro" id="IPR002197">
    <property type="entry name" value="HTH_Fis"/>
</dbReference>
<evidence type="ECO:0000313" key="3">
    <source>
        <dbReference type="Proteomes" id="UP001597441"/>
    </source>
</evidence>
<proteinExistence type="predicted"/>
<dbReference type="Gene3D" id="1.10.10.60">
    <property type="entry name" value="Homeodomain-like"/>
    <property type="match status" value="1"/>
</dbReference>
<reference evidence="3" key="1">
    <citation type="journal article" date="2019" name="Int. J. Syst. Evol. Microbiol.">
        <title>The Global Catalogue of Microorganisms (GCM) 10K type strain sequencing project: providing services to taxonomists for standard genome sequencing and annotation.</title>
        <authorList>
            <consortium name="The Broad Institute Genomics Platform"/>
            <consortium name="The Broad Institute Genome Sequencing Center for Infectious Disease"/>
            <person name="Wu L."/>
            <person name="Ma J."/>
        </authorList>
    </citation>
    <scope>NUCLEOTIDE SEQUENCE [LARGE SCALE GENOMIC DNA]</scope>
    <source>
        <strain evidence="3">KCTC 42903</strain>
    </source>
</reference>
<evidence type="ECO:0000313" key="2">
    <source>
        <dbReference type="EMBL" id="MFD2533915.1"/>
    </source>
</evidence>
<dbReference type="SUPFAM" id="SSF46689">
    <property type="entry name" value="Homeodomain-like"/>
    <property type="match status" value="1"/>
</dbReference>
<accession>A0ABW5JP52</accession>
<keyword evidence="3" id="KW-1185">Reference proteome</keyword>
<gene>
    <name evidence="2" type="ORF">ACFSQS_02275</name>
</gene>